<feature type="chain" id="PRO_5045044389" description="Peptidase S8/S53 domain-containing protein" evidence="2">
    <location>
        <begin position="20"/>
        <end position="1153"/>
    </location>
</feature>
<feature type="compositionally biased region" description="Polar residues" evidence="1">
    <location>
        <begin position="355"/>
        <end position="395"/>
    </location>
</feature>
<feature type="compositionally biased region" description="Low complexity" evidence="1">
    <location>
        <begin position="396"/>
        <end position="439"/>
    </location>
</feature>
<dbReference type="InterPro" id="IPR052130">
    <property type="entry name" value="AEBP2/jing_C2H2-ZnF"/>
</dbReference>
<evidence type="ECO:0008006" key="5">
    <source>
        <dbReference type="Google" id="ProtNLM"/>
    </source>
</evidence>
<feature type="compositionally biased region" description="Low complexity" evidence="1">
    <location>
        <begin position="52"/>
        <end position="66"/>
    </location>
</feature>
<protein>
    <recommendedName>
        <fullName evidence="5">Peptidase S8/S53 domain-containing protein</fullName>
    </recommendedName>
</protein>
<accession>A0ABR1GT93</accession>
<evidence type="ECO:0000256" key="2">
    <source>
        <dbReference type="SAM" id="SignalP"/>
    </source>
</evidence>
<feature type="region of interest" description="Disordered" evidence="1">
    <location>
        <begin position="501"/>
        <end position="559"/>
    </location>
</feature>
<feature type="signal peptide" evidence="2">
    <location>
        <begin position="1"/>
        <end position="19"/>
    </location>
</feature>
<keyword evidence="2" id="KW-0732">Signal</keyword>
<feature type="compositionally biased region" description="Polar residues" evidence="1">
    <location>
        <begin position="67"/>
        <end position="79"/>
    </location>
</feature>
<reference evidence="3 4" key="1">
    <citation type="journal article" date="2025" name="Microbiol. Resour. Announc.">
        <title>Draft genome sequences for Neonectria magnoliae and Neonectria punicea, canker pathogens of Liriodendron tulipifera and Acer saccharum in West Virginia.</title>
        <authorList>
            <person name="Petronek H.M."/>
            <person name="Kasson M.T."/>
            <person name="Metheny A.M."/>
            <person name="Stauder C.M."/>
            <person name="Lovett B."/>
            <person name="Lynch S.C."/>
            <person name="Garnas J.R."/>
            <person name="Kasson L.R."/>
            <person name="Stajich J.E."/>
        </authorList>
    </citation>
    <scope>NUCLEOTIDE SEQUENCE [LARGE SCALE GENOMIC DNA]</scope>
    <source>
        <strain evidence="3 4">NRRL 64653</strain>
    </source>
</reference>
<feature type="compositionally biased region" description="Pro residues" evidence="1">
    <location>
        <begin position="1078"/>
        <end position="1095"/>
    </location>
</feature>
<dbReference type="PANTHER" id="PTHR46541:SF1">
    <property type="entry name" value="ZINC FINGER PROTEIN AEBP2"/>
    <property type="match status" value="1"/>
</dbReference>
<dbReference type="SUPFAM" id="SSF52743">
    <property type="entry name" value="Subtilisin-like"/>
    <property type="match status" value="1"/>
</dbReference>
<feature type="compositionally biased region" description="Low complexity" evidence="1">
    <location>
        <begin position="174"/>
        <end position="245"/>
    </location>
</feature>
<feature type="compositionally biased region" description="Low complexity" evidence="1">
    <location>
        <begin position="514"/>
        <end position="543"/>
    </location>
</feature>
<feature type="compositionally biased region" description="Low complexity" evidence="1">
    <location>
        <begin position="338"/>
        <end position="354"/>
    </location>
</feature>
<feature type="compositionally biased region" description="Polar residues" evidence="1">
    <location>
        <begin position="246"/>
        <end position="262"/>
    </location>
</feature>
<feature type="compositionally biased region" description="Low complexity" evidence="1">
    <location>
        <begin position="289"/>
        <end position="302"/>
    </location>
</feature>
<dbReference type="PANTHER" id="PTHR46541">
    <property type="entry name" value="ZINC FINGER PROTEIN AEBP2"/>
    <property type="match status" value="1"/>
</dbReference>
<feature type="compositionally biased region" description="Polar residues" evidence="1">
    <location>
        <begin position="303"/>
        <end position="314"/>
    </location>
</feature>
<feature type="compositionally biased region" description="Low complexity" evidence="1">
    <location>
        <begin position="315"/>
        <end position="324"/>
    </location>
</feature>
<feature type="compositionally biased region" description="Polar residues" evidence="1">
    <location>
        <begin position="105"/>
        <end position="170"/>
    </location>
</feature>
<evidence type="ECO:0000313" key="4">
    <source>
        <dbReference type="Proteomes" id="UP001498476"/>
    </source>
</evidence>
<feature type="region of interest" description="Disordered" evidence="1">
    <location>
        <begin position="105"/>
        <end position="445"/>
    </location>
</feature>
<dbReference type="Gene3D" id="3.40.50.200">
    <property type="entry name" value="Peptidase S8/S53 domain"/>
    <property type="match status" value="1"/>
</dbReference>
<dbReference type="Proteomes" id="UP001498476">
    <property type="component" value="Unassembled WGS sequence"/>
</dbReference>
<sequence>MLPKAAIAALVLALSRVQAEKLNLCHPASLSSDAETGTDSTAVTYNPGETSTGRTTDLTETNTLTGSDATTIDTNGGSVPSSLTTFNGTATHITWLPVHSSNTELSGSGTYSGAPGSGTTPLSSGIYQASSTNTPQSGSETEQVSSTEHTDSDTLTGATVTETGQASSIEGHSATNTAGAGTNTASHDTNTGTENPTGTGQSDTTVTQSGSAAGSTTSGASTDKSDTATFSGTTTKLGGTETLSTATTDLGSGTDSTAAGTNSEDTATGTETGETSATDSAVSGTSSDETATGTEITTGAHTDQISTADSSASVTKSGETTTGTEKSDTATDQSISVTEPTTTGTNTDLTGTETFSGTATDQSSATESVTSGITSDETATGADTTASQSDSATELTGSNTTTGQSTIGTETATDTTTGTGTTTEQTFGTTTGQTGRFTISQDPNYSTITAPITTTTHIDTTSGDTSTTTDLPIIIGIGSWFWFPLPGPGLIFPPFPAPIPPVVPPGGDPDDPENTNNPTTDAPSSTEEETSTTATTSKACTATGGSGLGRRQDEGNDDGDSCELTLEFIVYPSDGSNSVTTAAIYAKMLTMVDADSIATSDSSCAGVLFWTVQMTMSQAEELIQFANVATVYQPCSDACFDPSTDLVQQPNSPDDLVLVSQFKDQPLSWYRSNYIYEESGGRDVEVYIVDTGANLNNVLDTSTLRPDVESADDDNGGKKGHGTCILSRMGGHIHGIAKNASPVIVRMPRRPAAVNPVEDYLEGIQKIVDDVGSGNKRAVVSMSWFYPRQLAGGVFTFKDLNGGDASDAPRDTLRRLLRLLASKGVSLMTGSGNNGANSIDGFPAEFGDPNAGLNYIPEMIVVGGVDAQGLTMYSGTNRDASKGLPHVYAPGVDIQCADFDPTFGTYRSTSGTSPGKFIATVAVAGMAAYLIGLGNLQPFAEVDVSTPLKVKELMLEWAWERAPGLRTIVNGVRPADAGISSPACPLVRRQDSDGNFPDLADCSQAESSTTVPTTLLTTTRQSSTVEESTTSIAEEPTTSTIEETTSPVESPTTSPVESPVTSPVDSPATSLLPSTSPAEPPTSSPIEPPATLEPPAPTSTAIIYVCQAYVSPRNTNNCDCEPQNCMIGPGCSAKILLQGEDGCDENCDGCVIP</sequence>
<feature type="compositionally biased region" description="Low complexity" evidence="1">
    <location>
        <begin position="1007"/>
        <end position="1077"/>
    </location>
</feature>
<evidence type="ECO:0000256" key="1">
    <source>
        <dbReference type="SAM" id="MobiDB-lite"/>
    </source>
</evidence>
<feature type="compositionally biased region" description="Polar residues" evidence="1">
    <location>
        <begin position="31"/>
        <end position="51"/>
    </location>
</feature>
<comment type="caution">
    <text evidence="3">The sequence shown here is derived from an EMBL/GenBank/DDBJ whole genome shotgun (WGS) entry which is preliminary data.</text>
</comment>
<dbReference type="InterPro" id="IPR036852">
    <property type="entry name" value="Peptidase_S8/S53_dom_sf"/>
</dbReference>
<organism evidence="3 4">
    <name type="scientific">Neonectria punicea</name>
    <dbReference type="NCBI Taxonomy" id="979145"/>
    <lineage>
        <taxon>Eukaryota</taxon>
        <taxon>Fungi</taxon>
        <taxon>Dikarya</taxon>
        <taxon>Ascomycota</taxon>
        <taxon>Pezizomycotina</taxon>
        <taxon>Sordariomycetes</taxon>
        <taxon>Hypocreomycetidae</taxon>
        <taxon>Hypocreales</taxon>
        <taxon>Nectriaceae</taxon>
        <taxon>Neonectria</taxon>
    </lineage>
</organism>
<name>A0ABR1GT93_9HYPO</name>
<evidence type="ECO:0000313" key="3">
    <source>
        <dbReference type="EMBL" id="KAK7408694.1"/>
    </source>
</evidence>
<feature type="region of interest" description="Disordered" evidence="1">
    <location>
        <begin position="980"/>
        <end position="1095"/>
    </location>
</feature>
<proteinExistence type="predicted"/>
<dbReference type="EMBL" id="JAZAVJ010000176">
    <property type="protein sequence ID" value="KAK7408694.1"/>
    <property type="molecule type" value="Genomic_DNA"/>
</dbReference>
<feature type="compositionally biased region" description="Low complexity" evidence="1">
    <location>
        <begin position="263"/>
        <end position="281"/>
    </location>
</feature>
<feature type="region of interest" description="Disordered" evidence="1">
    <location>
        <begin position="31"/>
        <end position="79"/>
    </location>
</feature>
<gene>
    <name evidence="3" type="ORF">QQX98_009108</name>
</gene>
<keyword evidence="4" id="KW-1185">Reference proteome</keyword>